<dbReference type="EMBL" id="BJYF01000057">
    <property type="protein sequence ID" value="GEN61662.1"/>
    <property type="molecule type" value="Genomic_DNA"/>
</dbReference>
<dbReference type="InterPro" id="IPR036271">
    <property type="entry name" value="Tet_transcr_reg_TetR-rel_C_sf"/>
</dbReference>
<dbReference type="Proteomes" id="UP000321635">
    <property type="component" value="Unassembled WGS sequence"/>
</dbReference>
<evidence type="ECO:0000259" key="5">
    <source>
        <dbReference type="PROSITE" id="PS50977"/>
    </source>
</evidence>
<dbReference type="Gene3D" id="1.10.357.10">
    <property type="entry name" value="Tetracycline Repressor, domain 2"/>
    <property type="match status" value="1"/>
</dbReference>
<dbReference type="PRINTS" id="PR00455">
    <property type="entry name" value="HTHTETR"/>
</dbReference>
<keyword evidence="7" id="KW-1185">Reference proteome</keyword>
<dbReference type="OrthoDB" id="7056813at2"/>
<dbReference type="SUPFAM" id="SSF46689">
    <property type="entry name" value="Homeodomain-like"/>
    <property type="match status" value="1"/>
</dbReference>
<feature type="domain" description="HTH tetR-type" evidence="5">
    <location>
        <begin position="19"/>
        <end position="79"/>
    </location>
</feature>
<organism evidence="6 7">
    <name type="scientific">Acetobacter nitrogenifigens DSM 23921 = NBRC 105050</name>
    <dbReference type="NCBI Taxonomy" id="1120919"/>
    <lineage>
        <taxon>Bacteria</taxon>
        <taxon>Pseudomonadati</taxon>
        <taxon>Pseudomonadota</taxon>
        <taxon>Alphaproteobacteria</taxon>
        <taxon>Acetobacterales</taxon>
        <taxon>Acetobacteraceae</taxon>
        <taxon>Acetobacter</taxon>
    </lineage>
</organism>
<dbReference type="Pfam" id="PF13305">
    <property type="entry name" value="TetR_C_33"/>
    <property type="match status" value="1"/>
</dbReference>
<evidence type="ECO:0000256" key="4">
    <source>
        <dbReference type="PROSITE-ProRule" id="PRU00335"/>
    </source>
</evidence>
<feature type="DNA-binding region" description="H-T-H motif" evidence="4">
    <location>
        <begin position="42"/>
        <end position="61"/>
    </location>
</feature>
<dbReference type="GO" id="GO:0000976">
    <property type="term" value="F:transcription cis-regulatory region binding"/>
    <property type="evidence" value="ECO:0007669"/>
    <property type="project" value="TreeGrafter"/>
</dbReference>
<name>A0A511XFC3_9PROT</name>
<evidence type="ECO:0000256" key="2">
    <source>
        <dbReference type="ARBA" id="ARBA00023125"/>
    </source>
</evidence>
<keyword evidence="2 4" id="KW-0238">DNA-binding</keyword>
<sequence>MKQIVDAKTSGSRKTYHHGDLRKVLLDAALMEIATHGAQGLSMASLTRRAGVAQSAPYRHFSDREDLLAAVATEGFVRFTEVLLEAASNGDDVTALKRMAIAYLAFGEKNVELYRLMFASGLVSGAGSDSALKRAATSSFQPLLERVTASDPESSLISAHVRWGQLHGLVMLKADGFIHDPTEALMGVLSF</sequence>
<keyword evidence="1" id="KW-0805">Transcription regulation</keyword>
<gene>
    <name evidence="6" type="ORF">ANI02nite_35460</name>
</gene>
<dbReference type="PROSITE" id="PS50977">
    <property type="entry name" value="HTH_TETR_2"/>
    <property type="match status" value="1"/>
</dbReference>
<evidence type="ECO:0000256" key="3">
    <source>
        <dbReference type="ARBA" id="ARBA00023163"/>
    </source>
</evidence>
<keyword evidence="3" id="KW-0804">Transcription</keyword>
<dbReference type="InterPro" id="IPR025996">
    <property type="entry name" value="MT1864/Rv1816-like_C"/>
</dbReference>
<accession>A0A511XFC3</accession>
<evidence type="ECO:0000256" key="1">
    <source>
        <dbReference type="ARBA" id="ARBA00023015"/>
    </source>
</evidence>
<dbReference type="GO" id="GO:0003700">
    <property type="term" value="F:DNA-binding transcription factor activity"/>
    <property type="evidence" value="ECO:0007669"/>
    <property type="project" value="TreeGrafter"/>
</dbReference>
<proteinExistence type="predicted"/>
<protein>
    <submittedName>
        <fullName evidence="6">TetR family transcriptional regulator</fullName>
    </submittedName>
</protein>
<dbReference type="InterPro" id="IPR001647">
    <property type="entry name" value="HTH_TetR"/>
</dbReference>
<dbReference type="RefSeq" id="WP_026399059.1">
    <property type="nucleotide sequence ID" value="NZ_AUBI01000027.1"/>
</dbReference>
<comment type="caution">
    <text evidence="6">The sequence shown here is derived from an EMBL/GenBank/DDBJ whole genome shotgun (WGS) entry which is preliminary data.</text>
</comment>
<dbReference type="PANTHER" id="PTHR30055">
    <property type="entry name" value="HTH-TYPE TRANSCRIPTIONAL REGULATOR RUTR"/>
    <property type="match status" value="1"/>
</dbReference>
<dbReference type="InterPro" id="IPR009057">
    <property type="entry name" value="Homeodomain-like_sf"/>
</dbReference>
<dbReference type="Pfam" id="PF00440">
    <property type="entry name" value="TetR_N"/>
    <property type="match status" value="1"/>
</dbReference>
<evidence type="ECO:0000313" key="6">
    <source>
        <dbReference type="EMBL" id="GEN61662.1"/>
    </source>
</evidence>
<dbReference type="AlphaFoldDB" id="A0A511XFC3"/>
<dbReference type="InterPro" id="IPR050109">
    <property type="entry name" value="HTH-type_TetR-like_transc_reg"/>
</dbReference>
<evidence type="ECO:0000313" key="7">
    <source>
        <dbReference type="Proteomes" id="UP000321635"/>
    </source>
</evidence>
<reference evidence="6 7" key="1">
    <citation type="submission" date="2019-07" db="EMBL/GenBank/DDBJ databases">
        <title>Whole genome shotgun sequence of Acetobacter nitrogenifigens NBRC 105050.</title>
        <authorList>
            <person name="Hosoyama A."/>
            <person name="Uohara A."/>
            <person name="Ohji S."/>
            <person name="Ichikawa N."/>
        </authorList>
    </citation>
    <scope>NUCLEOTIDE SEQUENCE [LARGE SCALE GENOMIC DNA]</scope>
    <source>
        <strain evidence="6 7">NBRC 105050</strain>
    </source>
</reference>
<dbReference type="SUPFAM" id="SSF48498">
    <property type="entry name" value="Tetracyclin repressor-like, C-terminal domain"/>
    <property type="match status" value="1"/>
</dbReference>
<dbReference type="PANTHER" id="PTHR30055:SF220">
    <property type="entry name" value="TETR-FAMILY REGULATORY PROTEIN"/>
    <property type="match status" value="1"/>
</dbReference>